<organism evidence="2 3">
    <name type="scientific">Geranomyces variabilis</name>
    <dbReference type="NCBI Taxonomy" id="109894"/>
    <lineage>
        <taxon>Eukaryota</taxon>
        <taxon>Fungi</taxon>
        <taxon>Fungi incertae sedis</taxon>
        <taxon>Chytridiomycota</taxon>
        <taxon>Chytridiomycota incertae sedis</taxon>
        <taxon>Chytridiomycetes</taxon>
        <taxon>Spizellomycetales</taxon>
        <taxon>Powellomycetaceae</taxon>
        <taxon>Geranomyces</taxon>
    </lineage>
</organism>
<evidence type="ECO:0000313" key="2">
    <source>
        <dbReference type="EMBL" id="KAJ3185576.1"/>
    </source>
</evidence>
<feature type="compositionally biased region" description="Polar residues" evidence="1">
    <location>
        <begin position="14"/>
        <end position="34"/>
    </location>
</feature>
<accession>A0AAD5XV35</accession>
<comment type="caution">
    <text evidence="2">The sequence shown here is derived from an EMBL/GenBank/DDBJ whole genome shotgun (WGS) entry which is preliminary data.</text>
</comment>
<protein>
    <submittedName>
        <fullName evidence="2">Uncharacterized protein</fullName>
    </submittedName>
</protein>
<proteinExistence type="predicted"/>
<feature type="region of interest" description="Disordered" evidence="1">
    <location>
        <begin position="1"/>
        <end position="44"/>
    </location>
</feature>
<evidence type="ECO:0000313" key="3">
    <source>
        <dbReference type="Proteomes" id="UP001212152"/>
    </source>
</evidence>
<sequence>MSSKATSTKRKQKSSQNSPSIASKRSKSVASGSTKHSKKGTPLPTALIKDLNLPTFWSGRNYANWDPVEYADGCVTVNPGHDFRKICTELLEDLDVLAIGLAPANQADAAKRLALALRNKTVVYRSLRDHIESKAFNDLRESTREIQRSDRLRKSFLEAGVAAEAATIARSYSEAQNAELNREAKEAHCSFEVKEWVEEVAEAGSESELEADLQFEDPNNMQEGAHRKSVPTHSARPIDFGAWILSSGKNVVSTVESARKELKSSQRALSLIWWGILDVSGADKTISDAEVEELKDAFYHDVFLQDLQDDDKEQLAKRGKDC</sequence>
<name>A0AAD5XV35_9FUNG</name>
<reference evidence="2" key="1">
    <citation type="submission" date="2020-05" db="EMBL/GenBank/DDBJ databases">
        <title>Phylogenomic resolution of chytrid fungi.</title>
        <authorList>
            <person name="Stajich J.E."/>
            <person name="Amses K."/>
            <person name="Simmons R."/>
            <person name="Seto K."/>
            <person name="Myers J."/>
            <person name="Bonds A."/>
            <person name="Quandt C.A."/>
            <person name="Barry K."/>
            <person name="Liu P."/>
            <person name="Grigoriev I."/>
            <person name="Longcore J.E."/>
            <person name="James T.Y."/>
        </authorList>
    </citation>
    <scope>NUCLEOTIDE SEQUENCE</scope>
    <source>
        <strain evidence="2">JEL0379</strain>
    </source>
</reference>
<dbReference type="EMBL" id="JADGJQ010000001">
    <property type="protein sequence ID" value="KAJ3185576.1"/>
    <property type="molecule type" value="Genomic_DNA"/>
</dbReference>
<dbReference type="AlphaFoldDB" id="A0AAD5XV35"/>
<dbReference type="Proteomes" id="UP001212152">
    <property type="component" value="Unassembled WGS sequence"/>
</dbReference>
<gene>
    <name evidence="2" type="ORF">HDU87_000199</name>
</gene>
<evidence type="ECO:0000256" key="1">
    <source>
        <dbReference type="SAM" id="MobiDB-lite"/>
    </source>
</evidence>
<keyword evidence="3" id="KW-1185">Reference proteome</keyword>